<keyword evidence="4" id="KW-0040">ANK repeat</keyword>
<dbReference type="SMART" id="SM00248">
    <property type="entry name" value="ANK"/>
    <property type="match status" value="3"/>
</dbReference>
<dbReference type="InterPro" id="IPR002110">
    <property type="entry name" value="Ankyrin_rpt"/>
</dbReference>
<dbReference type="GO" id="GO:0071356">
    <property type="term" value="P:cellular response to tumor necrosis factor"/>
    <property type="evidence" value="ECO:0007669"/>
    <property type="project" value="TreeGrafter"/>
</dbReference>
<gene>
    <name evidence="6" type="ORF">A6F54_72</name>
</gene>
<name>A0A1D5APL4_9VIRU</name>
<dbReference type="EMBL" id="KX223748">
    <property type="protein sequence ID" value="AOH69163.1"/>
    <property type="molecule type" value="Genomic_DNA"/>
</dbReference>
<evidence type="ECO:0000313" key="6">
    <source>
        <dbReference type="EMBL" id="AOH69163.1"/>
    </source>
</evidence>
<dbReference type="InterPro" id="IPR051070">
    <property type="entry name" value="NF-kappa-B_inhibitor"/>
</dbReference>
<dbReference type="GO" id="GO:0051059">
    <property type="term" value="F:NF-kappaB binding"/>
    <property type="evidence" value="ECO:0007669"/>
    <property type="project" value="TreeGrafter"/>
</dbReference>
<accession>A0A1D5APL4</accession>
<dbReference type="PANTHER" id="PTHR46680:SF3">
    <property type="entry name" value="NF-KAPPA-B INHIBITOR CACTUS"/>
    <property type="match status" value="1"/>
</dbReference>
<keyword evidence="2" id="KW-0677">Repeat</keyword>
<evidence type="ECO:0000256" key="4">
    <source>
        <dbReference type="ARBA" id="ARBA00023043"/>
    </source>
</evidence>
<dbReference type="Pfam" id="PF12796">
    <property type="entry name" value="Ank_2"/>
    <property type="match status" value="1"/>
</dbReference>
<dbReference type="SUPFAM" id="SSF48403">
    <property type="entry name" value="Ankyrin repeat"/>
    <property type="match status" value="1"/>
</dbReference>
<protein>
    <submittedName>
        <fullName evidence="6">Uncharacterized protein</fullName>
    </submittedName>
</protein>
<evidence type="ECO:0000256" key="1">
    <source>
        <dbReference type="ARBA" id="ARBA00022581"/>
    </source>
</evidence>
<sequence>MWSLQNSIFTCERNHEGENIIHYLCRNGGVIDLLTFRNAINDENRYLLSEYNRDGKQCMHIVVSLDKVDPINKLTLLMKWGADVNSKDQKDGNTALHIAVLTNNYEVAKWLCQQPGVDMEILNFAHKTPYQVACDRANTRMMDLLRKNGARCDVPLKKSAAYRRASHGHGVKFIRMQESAH</sequence>
<organism evidence="6">
    <name type="scientific">Microplitis mediator bracovirus</name>
    <dbReference type="NCBI Taxonomy" id="1836595"/>
    <lineage>
        <taxon>Viruses</taxon>
        <taxon>Viruses incertae sedis</taxon>
        <taxon>Polydnaviriformidae</taxon>
        <taxon>Bracoviriform</taxon>
    </lineage>
</organism>
<keyword evidence="1" id="KW-0945">Host-virus interaction</keyword>
<evidence type="ECO:0000256" key="5">
    <source>
        <dbReference type="ARBA" id="ARBA00037244"/>
    </source>
</evidence>
<dbReference type="GO" id="GO:0085034">
    <property type="term" value="P:symbiont-mediated suppression of host NF-kappaB cascade"/>
    <property type="evidence" value="ECO:0007669"/>
    <property type="project" value="UniProtKB-KW"/>
</dbReference>
<dbReference type="InterPro" id="IPR036770">
    <property type="entry name" value="Ankyrin_rpt-contain_sf"/>
</dbReference>
<evidence type="ECO:0000256" key="3">
    <source>
        <dbReference type="ARBA" id="ARBA00022863"/>
    </source>
</evidence>
<comment type="function">
    <text evidence="5">Suppresses the host immune response through NF-kappa-B inactivation. Possesses ankyrin repeat domains required for NF-kappa-B binding but lacks the regulatory regions required for dissociation from NF-kappa-B and degradation. Therefore, prevents host NF-kappa-B release and subsequent activation.</text>
</comment>
<dbReference type="PROSITE" id="PS50088">
    <property type="entry name" value="ANK_REPEAT"/>
    <property type="match status" value="2"/>
</dbReference>
<dbReference type="PANTHER" id="PTHR46680">
    <property type="entry name" value="NF-KAPPA-B INHIBITOR ALPHA"/>
    <property type="match status" value="1"/>
</dbReference>
<evidence type="ECO:0000256" key="2">
    <source>
        <dbReference type="ARBA" id="ARBA00022737"/>
    </source>
</evidence>
<proteinExistence type="predicted"/>
<dbReference type="Gene3D" id="1.25.40.20">
    <property type="entry name" value="Ankyrin repeat-containing domain"/>
    <property type="match status" value="1"/>
</dbReference>
<reference evidence="6" key="1">
    <citation type="journal article" date="2016" name="PLoS ONE">
        <title>Analysis of Genetic Variation across the Encapsidated Genome of Microplitis demolitor Bracovirus in Parasitoid Wasps.</title>
        <authorList>
            <person name="Burke G.R."/>
        </authorList>
    </citation>
    <scope>NUCLEOTIDE SEQUENCE</scope>
    <source>
        <strain evidence="6">UGA</strain>
    </source>
</reference>
<dbReference type="PROSITE" id="PS50297">
    <property type="entry name" value="ANK_REP_REGION"/>
    <property type="match status" value="1"/>
</dbReference>
<keyword evidence="3" id="KW-1100">Inhibition of host NF-kappa-B by virus</keyword>